<feature type="signal peptide" evidence="3">
    <location>
        <begin position="1"/>
        <end position="27"/>
    </location>
</feature>
<evidence type="ECO:0000256" key="1">
    <source>
        <dbReference type="ARBA" id="ARBA00008520"/>
    </source>
</evidence>
<sequence>MKLKKPIAMITAVIMMLCLGLTGCRSTDENTSGDEHEPLTLLSLNIDQPAFLAALEENCPGVRLEFISYTGGSGTGYSQYLLDKGHPPDIYTISVFGMLDKQKEYLLDLSGYEFLNNYNTVDINQVTLDGAVYMLPTSAAIMGLYYNKTMFAEHGWEVPQNFEELKALVKVIREAGIDPVAAQFKLPGNGFFDVFTMAKTGFLSTPEGRQWEEDFKNGDATAAEGLSTAVEAIQELIDCGFLDAEDTKRSSSETTNYFYDRGAAMYLNAGTISRYTQNEDGTGDVYGIMPFYGPGTDNMVLIQQPQRYFGLSKELEEPGNEQKLEDALRVMEFFSTQEGQTALLSKKDNYVPPLKNSEIPEDSPFYEVEQAIRQRYVSTLAYAGYEPVIIGVGNKVRDWVQGKCTRADVLACMDKLQAEYLSTGMPVEGTAACDFTHEETVQLQAEAIRLAAGTDFAMISMGVMRGGKENMGGACGQIFEGDINEDALISLLPNYCTDVLYVLTLSGADITGLLETGLVTDGGTEGFPYIPAGLTVEMNKDGTVKVVTLADGSRLDENAGYTVAFNKRGFADEIGERGNAYETDIPIIDAMRGYLSTHSPLTPLEPSVIRP</sequence>
<dbReference type="RefSeq" id="WP_253019572.1">
    <property type="nucleotide sequence ID" value="NZ_JAOSHN010000007.1"/>
</dbReference>
<dbReference type="InterPro" id="IPR006059">
    <property type="entry name" value="SBP"/>
</dbReference>
<dbReference type="SUPFAM" id="SSF53850">
    <property type="entry name" value="Periplasmic binding protein-like II"/>
    <property type="match status" value="1"/>
</dbReference>
<dbReference type="InterPro" id="IPR036907">
    <property type="entry name" value="5'-Nucleotdase_C_sf"/>
</dbReference>
<protein>
    <submittedName>
        <fullName evidence="5">Extracellular solute-binding protein</fullName>
    </submittedName>
</protein>
<evidence type="ECO:0000256" key="3">
    <source>
        <dbReference type="SAM" id="SignalP"/>
    </source>
</evidence>
<dbReference type="PANTHER" id="PTHR43649:SF29">
    <property type="entry name" value="OSMOPROTECTIVE COMPOUNDS-BINDING PROTEIN GGTB"/>
    <property type="match status" value="1"/>
</dbReference>
<keyword evidence="6" id="KW-1185">Reference proteome</keyword>
<organism evidence="5 6">
    <name type="scientific">Hominibacterium faecale</name>
    <dbReference type="NCBI Taxonomy" id="2839743"/>
    <lineage>
        <taxon>Bacteria</taxon>
        <taxon>Bacillati</taxon>
        <taxon>Bacillota</taxon>
        <taxon>Clostridia</taxon>
        <taxon>Peptostreptococcales</taxon>
        <taxon>Anaerovoracaceae</taxon>
        <taxon>Hominibacterium</taxon>
    </lineage>
</organism>
<evidence type="ECO:0000256" key="2">
    <source>
        <dbReference type="ARBA" id="ARBA00022448"/>
    </source>
</evidence>
<dbReference type="PROSITE" id="PS51257">
    <property type="entry name" value="PROKAR_LIPOPROTEIN"/>
    <property type="match status" value="1"/>
</dbReference>
<dbReference type="SUPFAM" id="SSF55816">
    <property type="entry name" value="5'-nucleotidase (syn. UDP-sugar hydrolase), C-terminal domain"/>
    <property type="match status" value="1"/>
</dbReference>
<name>A0A9J6QWY0_9FIRM</name>
<feature type="domain" description="5'-Nucleotidase C-terminal" evidence="4">
    <location>
        <begin position="432"/>
        <end position="566"/>
    </location>
</feature>
<dbReference type="Gene3D" id="3.90.780.10">
    <property type="entry name" value="5'-Nucleotidase, C-terminal domain"/>
    <property type="match status" value="1"/>
</dbReference>
<proteinExistence type="inferred from homology"/>
<reference evidence="5" key="1">
    <citation type="submission" date="2022-09" db="EMBL/GenBank/DDBJ databases">
        <title>Culturomic study of gut microbiota in children with autism spectrum disorder.</title>
        <authorList>
            <person name="Efimov B.A."/>
            <person name="Chaplin A.V."/>
            <person name="Sokolova S.R."/>
            <person name="Pikina A.P."/>
            <person name="Korzhanova M."/>
            <person name="Belova V."/>
            <person name="Korostin D."/>
        </authorList>
    </citation>
    <scope>NUCLEOTIDE SEQUENCE</scope>
    <source>
        <strain evidence="5">ASD5510</strain>
    </source>
</reference>
<dbReference type="Pfam" id="PF02872">
    <property type="entry name" value="5_nucleotid_C"/>
    <property type="match status" value="1"/>
</dbReference>
<dbReference type="Proteomes" id="UP001065549">
    <property type="component" value="Unassembled WGS sequence"/>
</dbReference>
<keyword evidence="3" id="KW-0732">Signal</keyword>
<evidence type="ECO:0000259" key="4">
    <source>
        <dbReference type="Pfam" id="PF02872"/>
    </source>
</evidence>
<dbReference type="PANTHER" id="PTHR43649">
    <property type="entry name" value="ARABINOSE-BINDING PROTEIN-RELATED"/>
    <property type="match status" value="1"/>
</dbReference>
<keyword evidence="2" id="KW-0813">Transport</keyword>
<dbReference type="InterPro" id="IPR050490">
    <property type="entry name" value="Bact_solute-bd_prot1"/>
</dbReference>
<comment type="similarity">
    <text evidence="1">Belongs to the bacterial solute-binding protein 1 family.</text>
</comment>
<accession>A0A9J6QWY0</accession>
<dbReference type="GO" id="GO:0016787">
    <property type="term" value="F:hydrolase activity"/>
    <property type="evidence" value="ECO:0007669"/>
    <property type="project" value="InterPro"/>
</dbReference>
<gene>
    <name evidence="5" type="ORF">OBO34_16780</name>
</gene>
<evidence type="ECO:0000313" key="5">
    <source>
        <dbReference type="EMBL" id="MCU7379997.1"/>
    </source>
</evidence>
<dbReference type="EMBL" id="JAOSHN010000007">
    <property type="protein sequence ID" value="MCU7379997.1"/>
    <property type="molecule type" value="Genomic_DNA"/>
</dbReference>
<comment type="caution">
    <text evidence="5">The sequence shown here is derived from an EMBL/GenBank/DDBJ whole genome shotgun (WGS) entry which is preliminary data.</text>
</comment>
<feature type="chain" id="PRO_5039947962" evidence="3">
    <location>
        <begin position="28"/>
        <end position="611"/>
    </location>
</feature>
<dbReference type="Pfam" id="PF01547">
    <property type="entry name" value="SBP_bac_1"/>
    <property type="match status" value="1"/>
</dbReference>
<evidence type="ECO:0000313" key="6">
    <source>
        <dbReference type="Proteomes" id="UP001065549"/>
    </source>
</evidence>
<dbReference type="Gene3D" id="3.40.190.10">
    <property type="entry name" value="Periplasmic binding protein-like II"/>
    <property type="match status" value="2"/>
</dbReference>
<dbReference type="GO" id="GO:0009166">
    <property type="term" value="P:nucleotide catabolic process"/>
    <property type="evidence" value="ECO:0007669"/>
    <property type="project" value="InterPro"/>
</dbReference>
<dbReference type="AlphaFoldDB" id="A0A9J6QWY0"/>
<dbReference type="InterPro" id="IPR008334">
    <property type="entry name" value="5'-Nucleotdase_C"/>
</dbReference>